<name>A0ABX0XRU7_9SPHN</name>
<proteinExistence type="predicted"/>
<dbReference type="EMBL" id="JAATJE010000004">
    <property type="protein sequence ID" value="NJC35406.1"/>
    <property type="molecule type" value="Genomic_DNA"/>
</dbReference>
<evidence type="ECO:0000313" key="2">
    <source>
        <dbReference type="Proteomes" id="UP000734218"/>
    </source>
</evidence>
<organism evidence="1 2">
    <name type="scientific">Sphingomonas jejuensis</name>
    <dbReference type="NCBI Taxonomy" id="904715"/>
    <lineage>
        <taxon>Bacteria</taxon>
        <taxon>Pseudomonadati</taxon>
        <taxon>Pseudomonadota</taxon>
        <taxon>Alphaproteobacteria</taxon>
        <taxon>Sphingomonadales</taxon>
        <taxon>Sphingomonadaceae</taxon>
        <taxon>Sphingomonas</taxon>
    </lineage>
</organism>
<dbReference type="Proteomes" id="UP000734218">
    <property type="component" value="Unassembled WGS sequence"/>
</dbReference>
<keyword evidence="2" id="KW-1185">Reference proteome</keyword>
<sequence length="81" mass="8547">MPSHRLRCRCASHRADAIAQELTGTARSHRGHASACRARYASTGAVRPKPGSLAVPQCLRIASTSYASLGHPVLRTDPVAG</sequence>
<accession>A0ABX0XRU7</accession>
<comment type="caution">
    <text evidence="1">The sequence shown here is derived from an EMBL/GenBank/DDBJ whole genome shotgun (WGS) entry which is preliminary data.</text>
</comment>
<evidence type="ECO:0000313" key="1">
    <source>
        <dbReference type="EMBL" id="NJC35406.1"/>
    </source>
</evidence>
<dbReference type="RefSeq" id="WP_167956377.1">
    <property type="nucleotide sequence ID" value="NZ_JAATJE010000004.1"/>
</dbReference>
<gene>
    <name evidence="1" type="ORF">GGR88_002935</name>
</gene>
<protein>
    <submittedName>
        <fullName evidence="1">Uncharacterized protein</fullName>
    </submittedName>
</protein>
<reference evidence="1 2" key="1">
    <citation type="submission" date="2020-03" db="EMBL/GenBank/DDBJ databases">
        <title>Genomic Encyclopedia of Type Strains, Phase IV (KMG-IV): sequencing the most valuable type-strain genomes for metagenomic binning, comparative biology and taxonomic classification.</title>
        <authorList>
            <person name="Goeker M."/>
        </authorList>
    </citation>
    <scope>NUCLEOTIDE SEQUENCE [LARGE SCALE GENOMIC DNA]</scope>
    <source>
        <strain evidence="1 2">DSM 27651</strain>
    </source>
</reference>